<dbReference type="EMBL" id="JAYDYQ010002533">
    <property type="protein sequence ID" value="KAK4485114.1"/>
    <property type="molecule type" value="Genomic_DNA"/>
</dbReference>
<evidence type="ECO:0008006" key="8">
    <source>
        <dbReference type="Google" id="ProtNLM"/>
    </source>
</evidence>
<sequence length="226" mass="25339">PGSFLDARAQELVNGGLMALLIPTVPSFWDPQTEYTLTCYLNLMGSCLIDMAKKGIIDEAKADAFNLPYYLATPEELKTIIDNNNNYSIERLEILNNPGKHTLPSVSARAAFFRAGMEKLIGDHFGSEIIEEFFDLLWKALRKRHRQWPLSLEGERTNLPWKRQHTSPNSARSPWWSLSVVAVGVVPPRRSLNVAAAMTSKTRTGQICLGNVSTRVRILPDRHGGH</sequence>
<dbReference type="Gene3D" id="3.40.50.150">
    <property type="entry name" value="Vaccinia Virus protein VP39"/>
    <property type="match status" value="1"/>
</dbReference>
<organism evidence="6 7">
    <name type="scientific">Penstemon davidsonii</name>
    <dbReference type="NCBI Taxonomy" id="160366"/>
    <lineage>
        <taxon>Eukaryota</taxon>
        <taxon>Viridiplantae</taxon>
        <taxon>Streptophyta</taxon>
        <taxon>Embryophyta</taxon>
        <taxon>Tracheophyta</taxon>
        <taxon>Spermatophyta</taxon>
        <taxon>Magnoliopsida</taxon>
        <taxon>eudicotyledons</taxon>
        <taxon>Gunneridae</taxon>
        <taxon>Pentapetalae</taxon>
        <taxon>asterids</taxon>
        <taxon>lamiids</taxon>
        <taxon>Lamiales</taxon>
        <taxon>Plantaginaceae</taxon>
        <taxon>Cheloneae</taxon>
        <taxon>Penstemon</taxon>
    </lineage>
</organism>
<proteinExistence type="inferred from homology"/>
<evidence type="ECO:0000256" key="4">
    <source>
        <dbReference type="ARBA" id="ARBA00022723"/>
    </source>
</evidence>
<protein>
    <recommendedName>
        <fullName evidence="8">S-adenosylmethionine-dependent methyltransferase</fullName>
    </recommendedName>
</protein>
<name>A0ABR0D7Y6_9LAMI</name>
<dbReference type="InterPro" id="IPR029063">
    <property type="entry name" value="SAM-dependent_MTases_sf"/>
</dbReference>
<dbReference type="Proteomes" id="UP001291926">
    <property type="component" value="Unassembled WGS sequence"/>
</dbReference>
<evidence type="ECO:0000256" key="2">
    <source>
        <dbReference type="ARBA" id="ARBA00022603"/>
    </source>
</evidence>
<dbReference type="Pfam" id="PF03492">
    <property type="entry name" value="Methyltransf_7"/>
    <property type="match status" value="1"/>
</dbReference>
<accession>A0ABR0D7Y6</accession>
<evidence type="ECO:0000313" key="7">
    <source>
        <dbReference type="Proteomes" id="UP001291926"/>
    </source>
</evidence>
<keyword evidence="5" id="KW-0460">Magnesium</keyword>
<dbReference type="Gene3D" id="1.10.1200.270">
    <property type="entry name" value="Methyltransferase, alpha-helical capping domain"/>
    <property type="match status" value="1"/>
</dbReference>
<comment type="similarity">
    <text evidence="1">Belongs to the methyltransferase superfamily. Type-7 methyltransferase family.</text>
</comment>
<comment type="caution">
    <text evidence="6">The sequence shown here is derived from an EMBL/GenBank/DDBJ whole genome shotgun (WGS) entry which is preliminary data.</text>
</comment>
<keyword evidence="2" id="KW-0489">Methyltransferase</keyword>
<feature type="non-terminal residue" evidence="6">
    <location>
        <position position="1"/>
    </location>
</feature>
<dbReference type="SUPFAM" id="SSF53335">
    <property type="entry name" value="S-adenosyl-L-methionine-dependent methyltransferases"/>
    <property type="match status" value="1"/>
</dbReference>
<dbReference type="InterPro" id="IPR005299">
    <property type="entry name" value="MeTrfase_7"/>
</dbReference>
<keyword evidence="4" id="KW-0479">Metal-binding</keyword>
<evidence type="ECO:0000256" key="5">
    <source>
        <dbReference type="ARBA" id="ARBA00022842"/>
    </source>
</evidence>
<evidence type="ECO:0000313" key="6">
    <source>
        <dbReference type="EMBL" id="KAK4485114.1"/>
    </source>
</evidence>
<reference evidence="6 7" key="1">
    <citation type="journal article" date="2023" name="bioRxiv">
        <title>Genome report: Whole genome sequence and annotation of Penstemon davidsonii.</title>
        <authorList>
            <person name="Ostevik K.L."/>
            <person name="Alabady M."/>
            <person name="Zhang M."/>
            <person name="Rausher M.D."/>
        </authorList>
    </citation>
    <scope>NUCLEOTIDE SEQUENCE [LARGE SCALE GENOMIC DNA]</scope>
    <source>
        <strain evidence="6">DNT005</strain>
        <tissue evidence="6">Whole leaf</tissue>
    </source>
</reference>
<evidence type="ECO:0000256" key="3">
    <source>
        <dbReference type="ARBA" id="ARBA00022679"/>
    </source>
</evidence>
<dbReference type="PANTHER" id="PTHR31009">
    <property type="entry name" value="S-ADENOSYL-L-METHIONINE:CARBOXYL METHYLTRANSFERASE FAMILY PROTEIN"/>
    <property type="match status" value="1"/>
</dbReference>
<dbReference type="InterPro" id="IPR042086">
    <property type="entry name" value="MeTrfase_capping"/>
</dbReference>
<keyword evidence="7" id="KW-1185">Reference proteome</keyword>
<evidence type="ECO:0000256" key="1">
    <source>
        <dbReference type="ARBA" id="ARBA00007967"/>
    </source>
</evidence>
<gene>
    <name evidence="6" type="ORF">RD792_007724</name>
</gene>
<keyword evidence="3" id="KW-0808">Transferase</keyword>